<dbReference type="AlphaFoldDB" id="A0A8E0S0B7"/>
<dbReference type="OrthoDB" id="6265272at2759"/>
<dbReference type="Proteomes" id="UP000728185">
    <property type="component" value="Unassembled WGS sequence"/>
</dbReference>
<comment type="caution">
    <text evidence="1">The sequence shown here is derived from an EMBL/GenBank/DDBJ whole genome shotgun (WGS) entry which is preliminary data.</text>
</comment>
<proteinExistence type="predicted"/>
<protein>
    <submittedName>
        <fullName evidence="1">Mitogen activated protein kinase kinase kinase</fullName>
    </submittedName>
</protein>
<keyword evidence="2" id="KW-1185">Reference proteome</keyword>
<accession>A0A8E0S0B7</accession>
<dbReference type="EMBL" id="LUCM01003265">
    <property type="protein sequence ID" value="KAA0196059.1"/>
    <property type="molecule type" value="Genomic_DNA"/>
</dbReference>
<evidence type="ECO:0000313" key="2">
    <source>
        <dbReference type="Proteomes" id="UP000728185"/>
    </source>
</evidence>
<dbReference type="GO" id="GO:0016301">
    <property type="term" value="F:kinase activity"/>
    <property type="evidence" value="ECO:0007669"/>
    <property type="project" value="UniProtKB-KW"/>
</dbReference>
<keyword evidence="1" id="KW-0418">Kinase</keyword>
<organism evidence="1 2">
    <name type="scientific">Fasciolopsis buskii</name>
    <dbReference type="NCBI Taxonomy" id="27845"/>
    <lineage>
        <taxon>Eukaryota</taxon>
        <taxon>Metazoa</taxon>
        <taxon>Spiralia</taxon>
        <taxon>Lophotrochozoa</taxon>
        <taxon>Platyhelminthes</taxon>
        <taxon>Trematoda</taxon>
        <taxon>Digenea</taxon>
        <taxon>Plagiorchiida</taxon>
        <taxon>Echinostomata</taxon>
        <taxon>Echinostomatoidea</taxon>
        <taxon>Fasciolidae</taxon>
        <taxon>Fasciolopsis</taxon>
    </lineage>
</organism>
<name>A0A8E0S0B7_9TREM</name>
<gene>
    <name evidence="1" type="ORF">FBUS_05765</name>
</gene>
<sequence length="220" mass="24757">MPSPLLTFDLFIVKERPLPLVCLGVYRHHSRRGRENQRYRLHLVDLNTCAPFSPTSDVHASPGSLAFAIDQPCDIKSCKVNGDQGSNQIVNDRSAGNDSRKLKQKLEYENRNNVFLHCAKVINLNGRIKSSRHRATTLDFNGNMAESVVCLRDSILVFHPNGLLGKSFTGELTQEIHDEKHIYRLLGCDRNIIVESRPADDPMSNSNVYILAGHTDSYTQ</sequence>
<keyword evidence="1" id="KW-0808">Transferase</keyword>
<evidence type="ECO:0000313" key="1">
    <source>
        <dbReference type="EMBL" id="KAA0196059.1"/>
    </source>
</evidence>
<reference evidence="1" key="1">
    <citation type="submission" date="2019-05" db="EMBL/GenBank/DDBJ databases">
        <title>Annotation for the trematode Fasciolopsis buski.</title>
        <authorList>
            <person name="Choi Y.-J."/>
        </authorList>
    </citation>
    <scope>NUCLEOTIDE SEQUENCE</scope>
    <source>
        <strain evidence="1">HT</strain>
        <tissue evidence="1">Whole worm</tissue>
    </source>
</reference>